<name>A0A6J4K9V5_9BACT</name>
<organism evidence="3">
    <name type="scientific">uncultured Armatimonadetes bacterium</name>
    <dbReference type="NCBI Taxonomy" id="157466"/>
    <lineage>
        <taxon>Bacteria</taxon>
        <taxon>Bacillati</taxon>
        <taxon>Armatimonadota</taxon>
        <taxon>environmental samples</taxon>
    </lineage>
</organism>
<reference evidence="3" key="1">
    <citation type="submission" date="2020-02" db="EMBL/GenBank/DDBJ databases">
        <authorList>
            <person name="Meier V. D."/>
        </authorList>
    </citation>
    <scope>NUCLEOTIDE SEQUENCE</scope>
    <source>
        <strain evidence="3">AVDCRST_MAG63</strain>
    </source>
</reference>
<gene>
    <name evidence="3" type="ORF">AVDCRST_MAG63-5020</name>
</gene>
<dbReference type="InterPro" id="IPR041657">
    <property type="entry name" value="HTH_17"/>
</dbReference>
<proteinExistence type="predicted"/>
<evidence type="ECO:0000313" key="3">
    <source>
        <dbReference type="EMBL" id="CAA9298733.1"/>
    </source>
</evidence>
<feature type="domain" description="Helix-turn-helix" evidence="2">
    <location>
        <begin position="8"/>
        <end position="57"/>
    </location>
</feature>
<dbReference type="InterPro" id="IPR038148">
    <property type="entry name" value="Tn1545/Tn916_Xis"/>
</dbReference>
<dbReference type="EMBL" id="CADCTO010000699">
    <property type="protein sequence ID" value="CAA9298733.1"/>
    <property type="molecule type" value="Genomic_DNA"/>
</dbReference>
<accession>A0A6J4K9V5</accession>
<dbReference type="InterPro" id="IPR010093">
    <property type="entry name" value="SinI_DNA-bd"/>
</dbReference>
<dbReference type="Gene3D" id="3.90.105.50">
    <property type="match status" value="1"/>
</dbReference>
<evidence type="ECO:0000259" key="2">
    <source>
        <dbReference type="Pfam" id="PF12728"/>
    </source>
</evidence>
<evidence type="ECO:0000256" key="1">
    <source>
        <dbReference type="SAM" id="MobiDB-lite"/>
    </source>
</evidence>
<dbReference type="Pfam" id="PF12728">
    <property type="entry name" value="HTH_17"/>
    <property type="match status" value="1"/>
</dbReference>
<dbReference type="SUPFAM" id="SSF46955">
    <property type="entry name" value="Putative DNA-binding domain"/>
    <property type="match status" value="1"/>
</dbReference>
<dbReference type="NCBIfam" id="TIGR01764">
    <property type="entry name" value="excise"/>
    <property type="match status" value="1"/>
</dbReference>
<dbReference type="InterPro" id="IPR009061">
    <property type="entry name" value="DNA-bd_dom_put_sf"/>
</dbReference>
<sequence length="83" mass="9155">MDAESRDLLTVEQAANYLQLSQSSIRSYIRQGKLKAFRVAGKRKVLIPRDELLKLLEPARGDQLDEADESGPGSAPSRNNTNG</sequence>
<dbReference type="AlphaFoldDB" id="A0A6J4K9V5"/>
<dbReference type="GO" id="GO:0003677">
    <property type="term" value="F:DNA binding"/>
    <property type="evidence" value="ECO:0007669"/>
    <property type="project" value="InterPro"/>
</dbReference>
<protein>
    <recommendedName>
        <fullName evidence="2">Helix-turn-helix domain-containing protein</fullName>
    </recommendedName>
</protein>
<feature type="region of interest" description="Disordered" evidence="1">
    <location>
        <begin position="58"/>
        <end position="83"/>
    </location>
</feature>